<organism evidence="1 2">
    <name type="scientific">Aegilops tauschii subsp. strangulata</name>
    <name type="common">Goatgrass</name>
    <dbReference type="NCBI Taxonomy" id="200361"/>
    <lineage>
        <taxon>Eukaryota</taxon>
        <taxon>Viridiplantae</taxon>
        <taxon>Streptophyta</taxon>
        <taxon>Embryophyta</taxon>
        <taxon>Tracheophyta</taxon>
        <taxon>Spermatophyta</taxon>
        <taxon>Magnoliopsida</taxon>
        <taxon>Liliopsida</taxon>
        <taxon>Poales</taxon>
        <taxon>Poaceae</taxon>
        <taxon>BOP clade</taxon>
        <taxon>Pooideae</taxon>
        <taxon>Triticodae</taxon>
        <taxon>Triticeae</taxon>
        <taxon>Triticinae</taxon>
        <taxon>Aegilops</taxon>
    </lineage>
</organism>
<dbReference type="EnsemblPlants" id="AET5Gv20398200.25">
    <property type="protein sequence ID" value="AET5Gv20398200.25"/>
    <property type="gene ID" value="AET5Gv20398200"/>
</dbReference>
<accession>A0A453KFE3</accession>
<reference evidence="1" key="4">
    <citation type="submission" date="2019-03" db="UniProtKB">
        <authorList>
            <consortium name="EnsemblPlants"/>
        </authorList>
    </citation>
    <scope>IDENTIFICATION</scope>
</reference>
<proteinExistence type="predicted"/>
<dbReference type="AlphaFoldDB" id="A0A453KFE3"/>
<reference evidence="2" key="1">
    <citation type="journal article" date="2014" name="Science">
        <title>Ancient hybridizations among the ancestral genomes of bread wheat.</title>
        <authorList>
            <consortium name="International Wheat Genome Sequencing Consortium,"/>
            <person name="Marcussen T."/>
            <person name="Sandve S.R."/>
            <person name="Heier L."/>
            <person name="Spannagl M."/>
            <person name="Pfeifer M."/>
            <person name="Jakobsen K.S."/>
            <person name="Wulff B.B."/>
            <person name="Steuernagel B."/>
            <person name="Mayer K.F."/>
            <person name="Olsen O.A."/>
        </authorList>
    </citation>
    <scope>NUCLEOTIDE SEQUENCE [LARGE SCALE GENOMIC DNA]</scope>
    <source>
        <strain evidence="2">cv. AL8/78</strain>
    </source>
</reference>
<reference evidence="2" key="2">
    <citation type="journal article" date="2017" name="Nat. Plants">
        <title>The Aegilops tauschii genome reveals multiple impacts of transposons.</title>
        <authorList>
            <person name="Zhao G."/>
            <person name="Zou C."/>
            <person name="Li K."/>
            <person name="Wang K."/>
            <person name="Li T."/>
            <person name="Gao L."/>
            <person name="Zhang X."/>
            <person name="Wang H."/>
            <person name="Yang Z."/>
            <person name="Liu X."/>
            <person name="Jiang W."/>
            <person name="Mao L."/>
            <person name="Kong X."/>
            <person name="Jiao Y."/>
            <person name="Jia J."/>
        </authorList>
    </citation>
    <scope>NUCLEOTIDE SEQUENCE [LARGE SCALE GENOMIC DNA]</scope>
    <source>
        <strain evidence="2">cv. AL8/78</strain>
    </source>
</reference>
<sequence length="47" mass="5175">MFTDASSVIASETTSFLRVDCSSSVSTKFHVCFWVLHVSLRSHIALA</sequence>
<dbReference type="Gramene" id="AET5Gv20398200.25">
    <property type="protein sequence ID" value="AET5Gv20398200.25"/>
    <property type="gene ID" value="AET5Gv20398200"/>
</dbReference>
<name>A0A453KFE3_AEGTS</name>
<evidence type="ECO:0000313" key="2">
    <source>
        <dbReference type="Proteomes" id="UP000015105"/>
    </source>
</evidence>
<evidence type="ECO:0000313" key="1">
    <source>
        <dbReference type="EnsemblPlants" id="AET5Gv20398200.25"/>
    </source>
</evidence>
<keyword evidence="2" id="KW-1185">Reference proteome</keyword>
<reference evidence="1" key="5">
    <citation type="journal article" date="2021" name="G3 (Bethesda)">
        <title>Aegilops tauschii genome assembly Aet v5.0 features greater sequence contiguity and improved annotation.</title>
        <authorList>
            <person name="Wang L."/>
            <person name="Zhu T."/>
            <person name="Rodriguez J.C."/>
            <person name="Deal K.R."/>
            <person name="Dubcovsky J."/>
            <person name="McGuire P.E."/>
            <person name="Lux T."/>
            <person name="Spannagl M."/>
            <person name="Mayer K.F.X."/>
            <person name="Baldrich P."/>
            <person name="Meyers B.C."/>
            <person name="Huo N."/>
            <person name="Gu Y.Q."/>
            <person name="Zhou H."/>
            <person name="Devos K.M."/>
            <person name="Bennetzen J.L."/>
            <person name="Unver T."/>
            <person name="Budak H."/>
            <person name="Gulick P.J."/>
            <person name="Galiba G."/>
            <person name="Kalapos B."/>
            <person name="Nelson D.R."/>
            <person name="Li P."/>
            <person name="You F.M."/>
            <person name="Luo M.C."/>
            <person name="Dvorak J."/>
        </authorList>
    </citation>
    <scope>NUCLEOTIDE SEQUENCE [LARGE SCALE GENOMIC DNA]</scope>
    <source>
        <strain evidence="1">cv. AL8/78</strain>
    </source>
</reference>
<dbReference type="Proteomes" id="UP000015105">
    <property type="component" value="Chromosome 5D"/>
</dbReference>
<protein>
    <submittedName>
        <fullName evidence="1">Uncharacterized protein</fullName>
    </submittedName>
</protein>
<reference evidence="1" key="3">
    <citation type="journal article" date="2017" name="Nature">
        <title>Genome sequence of the progenitor of the wheat D genome Aegilops tauschii.</title>
        <authorList>
            <person name="Luo M.C."/>
            <person name="Gu Y.Q."/>
            <person name="Puiu D."/>
            <person name="Wang H."/>
            <person name="Twardziok S.O."/>
            <person name="Deal K.R."/>
            <person name="Huo N."/>
            <person name="Zhu T."/>
            <person name="Wang L."/>
            <person name="Wang Y."/>
            <person name="McGuire P.E."/>
            <person name="Liu S."/>
            <person name="Long H."/>
            <person name="Ramasamy R.K."/>
            <person name="Rodriguez J.C."/>
            <person name="Van S.L."/>
            <person name="Yuan L."/>
            <person name="Wang Z."/>
            <person name="Xia Z."/>
            <person name="Xiao L."/>
            <person name="Anderson O.D."/>
            <person name="Ouyang S."/>
            <person name="Liang Y."/>
            <person name="Zimin A.V."/>
            <person name="Pertea G."/>
            <person name="Qi P."/>
            <person name="Bennetzen J.L."/>
            <person name="Dai X."/>
            <person name="Dawson M.W."/>
            <person name="Muller H.G."/>
            <person name="Kugler K."/>
            <person name="Rivarola-Duarte L."/>
            <person name="Spannagl M."/>
            <person name="Mayer K.F.X."/>
            <person name="Lu F.H."/>
            <person name="Bevan M.W."/>
            <person name="Leroy P."/>
            <person name="Li P."/>
            <person name="You F.M."/>
            <person name="Sun Q."/>
            <person name="Liu Z."/>
            <person name="Lyons E."/>
            <person name="Wicker T."/>
            <person name="Salzberg S.L."/>
            <person name="Devos K.M."/>
            <person name="Dvorak J."/>
        </authorList>
    </citation>
    <scope>NUCLEOTIDE SEQUENCE [LARGE SCALE GENOMIC DNA]</scope>
    <source>
        <strain evidence="1">cv. AL8/78</strain>
    </source>
</reference>